<protein>
    <submittedName>
        <fullName evidence="1">Putative ovule protein</fullName>
    </submittedName>
</protein>
<evidence type="ECO:0000313" key="1">
    <source>
        <dbReference type="EMBL" id="JAP25373.1"/>
    </source>
</evidence>
<sequence length="86" mass="9484">MKVGITFCCAATGNENKQGRASTTTKRNPMNLDEQKQKQARAKTERNLVSDLSAVSRTFGLSVFLPLKCLLILHIFSQSNVTCLPL</sequence>
<accession>A0A0V0HYF3</accession>
<dbReference type="EMBL" id="GEDG01013362">
    <property type="protein sequence ID" value="JAP25373.1"/>
    <property type="molecule type" value="Transcribed_RNA"/>
</dbReference>
<proteinExistence type="predicted"/>
<name>A0A0V0HYF3_SOLCH</name>
<organism evidence="1">
    <name type="scientific">Solanum chacoense</name>
    <name type="common">Chaco potato</name>
    <dbReference type="NCBI Taxonomy" id="4108"/>
    <lineage>
        <taxon>Eukaryota</taxon>
        <taxon>Viridiplantae</taxon>
        <taxon>Streptophyta</taxon>
        <taxon>Embryophyta</taxon>
        <taxon>Tracheophyta</taxon>
        <taxon>Spermatophyta</taxon>
        <taxon>Magnoliopsida</taxon>
        <taxon>eudicotyledons</taxon>
        <taxon>Gunneridae</taxon>
        <taxon>Pentapetalae</taxon>
        <taxon>asterids</taxon>
        <taxon>lamiids</taxon>
        <taxon>Solanales</taxon>
        <taxon>Solanaceae</taxon>
        <taxon>Solanoideae</taxon>
        <taxon>Solaneae</taxon>
        <taxon>Solanum</taxon>
    </lineage>
</organism>
<reference evidence="1" key="1">
    <citation type="submission" date="2015-12" db="EMBL/GenBank/DDBJ databases">
        <title>Gene expression during late stages of embryo sac development: a critical building block for successful pollen-pistil interactions.</title>
        <authorList>
            <person name="Liu Y."/>
            <person name="Joly V."/>
            <person name="Sabar M."/>
            <person name="Matton D.P."/>
        </authorList>
    </citation>
    <scope>NUCLEOTIDE SEQUENCE</scope>
</reference>
<dbReference type="AlphaFoldDB" id="A0A0V0HYF3"/>